<dbReference type="Proteomes" id="UP000315017">
    <property type="component" value="Chromosome"/>
</dbReference>
<dbReference type="OrthoDB" id="9792005at2"/>
<dbReference type="SUPFAM" id="SSF51735">
    <property type="entry name" value="NAD(P)-binding Rossmann-fold domains"/>
    <property type="match status" value="1"/>
</dbReference>
<dbReference type="InterPro" id="IPR003462">
    <property type="entry name" value="ODC_Mu_crystall"/>
</dbReference>
<dbReference type="Gene3D" id="3.30.1780.10">
    <property type="entry name" value="ornithine cyclodeaminase, domain 1"/>
    <property type="match status" value="1"/>
</dbReference>
<dbReference type="InterPro" id="IPR023401">
    <property type="entry name" value="ODC_N"/>
</dbReference>
<keyword evidence="1" id="KW-0456">Lyase</keyword>
<dbReference type="RefSeq" id="WP_145088080.1">
    <property type="nucleotide sequence ID" value="NZ_CP036274.1"/>
</dbReference>
<dbReference type="PANTHER" id="PTHR13812">
    <property type="entry name" value="KETIMINE REDUCTASE MU-CRYSTALLIN"/>
    <property type="match status" value="1"/>
</dbReference>
<dbReference type="InterPro" id="IPR036291">
    <property type="entry name" value="NAD(P)-bd_dom_sf"/>
</dbReference>
<dbReference type="PANTHER" id="PTHR13812:SF19">
    <property type="entry name" value="KETIMINE REDUCTASE MU-CRYSTALLIN"/>
    <property type="match status" value="1"/>
</dbReference>
<dbReference type="GO" id="GO:0005737">
    <property type="term" value="C:cytoplasm"/>
    <property type="evidence" value="ECO:0007669"/>
    <property type="project" value="TreeGrafter"/>
</dbReference>
<dbReference type="EC" id="4.3.1.28" evidence="1"/>
<dbReference type="Gene3D" id="3.40.50.720">
    <property type="entry name" value="NAD(P)-binding Rossmann-like Domain"/>
    <property type="match status" value="1"/>
</dbReference>
<evidence type="ECO:0000313" key="1">
    <source>
        <dbReference type="EMBL" id="QDU27216.1"/>
    </source>
</evidence>
<organism evidence="1 2">
    <name type="scientific">Anatilimnocola aggregata</name>
    <dbReference type="NCBI Taxonomy" id="2528021"/>
    <lineage>
        <taxon>Bacteria</taxon>
        <taxon>Pseudomonadati</taxon>
        <taxon>Planctomycetota</taxon>
        <taxon>Planctomycetia</taxon>
        <taxon>Pirellulales</taxon>
        <taxon>Pirellulaceae</taxon>
        <taxon>Anatilimnocola</taxon>
    </lineage>
</organism>
<evidence type="ECO:0000313" key="2">
    <source>
        <dbReference type="Proteomes" id="UP000315017"/>
    </source>
</evidence>
<dbReference type="Pfam" id="PF02423">
    <property type="entry name" value="OCD_Mu_crystall"/>
    <property type="match status" value="1"/>
</dbReference>
<sequence length="339" mass="36655">MKSIEVLLLSRNDVVELGLAPSKVVSVVEDALREHAAGTYEMHPKIGVHPTGTDPANFIHAMPAYLRRLGACGLKWVAGFAQNYQRDLPNVTGLQVYNDTATGIPLAVMDCSYLTGLRTAAVSAIIARRSVVSGARTLALVGCGFEGSMHLRFLVDQIPTLKQIRLRDIRPTAMAAMKDRVSSEFQGDVILCEDNESCVKDADLITTCTNGDEQIIRPEWFKQGAFGVGIEGGCAYTAEALHQADKFIVDDVALAEYFDKIGRARLTADGQPDPEFPGGMPPIYATIGEIVAGTKPARDSDQERIVALPIGMAICDIALAHLAYHTALTRKVGQTFRLV</sequence>
<proteinExistence type="predicted"/>
<dbReference type="PIRSF" id="PIRSF001439">
    <property type="entry name" value="CryM"/>
    <property type="match status" value="1"/>
</dbReference>
<dbReference type="EMBL" id="CP036274">
    <property type="protein sequence ID" value="QDU27216.1"/>
    <property type="molecule type" value="Genomic_DNA"/>
</dbReference>
<dbReference type="GO" id="GO:0016829">
    <property type="term" value="F:lyase activity"/>
    <property type="evidence" value="ECO:0007669"/>
    <property type="project" value="UniProtKB-KW"/>
</dbReference>
<reference evidence="1 2" key="1">
    <citation type="submission" date="2019-02" db="EMBL/GenBank/DDBJ databases">
        <title>Deep-cultivation of Planctomycetes and their phenomic and genomic characterization uncovers novel biology.</title>
        <authorList>
            <person name="Wiegand S."/>
            <person name="Jogler M."/>
            <person name="Boedeker C."/>
            <person name="Pinto D."/>
            <person name="Vollmers J."/>
            <person name="Rivas-Marin E."/>
            <person name="Kohn T."/>
            <person name="Peeters S.H."/>
            <person name="Heuer A."/>
            <person name="Rast P."/>
            <person name="Oberbeckmann S."/>
            <person name="Bunk B."/>
            <person name="Jeske O."/>
            <person name="Meyerdierks A."/>
            <person name="Storesund J.E."/>
            <person name="Kallscheuer N."/>
            <person name="Luecker S."/>
            <person name="Lage O.M."/>
            <person name="Pohl T."/>
            <person name="Merkel B.J."/>
            <person name="Hornburger P."/>
            <person name="Mueller R.-W."/>
            <person name="Bruemmer F."/>
            <person name="Labrenz M."/>
            <person name="Spormann A.M."/>
            <person name="Op den Camp H."/>
            <person name="Overmann J."/>
            <person name="Amann R."/>
            <person name="Jetten M.S.M."/>
            <person name="Mascher T."/>
            <person name="Medema M.H."/>
            <person name="Devos D.P."/>
            <person name="Kaster A.-K."/>
            <person name="Ovreas L."/>
            <person name="Rohde M."/>
            <person name="Galperin M.Y."/>
            <person name="Jogler C."/>
        </authorList>
    </citation>
    <scope>NUCLEOTIDE SEQUENCE [LARGE SCALE GENOMIC DNA]</scope>
    <source>
        <strain evidence="1 2">ETA_A8</strain>
    </source>
</reference>
<dbReference type="AlphaFoldDB" id="A0A517YAF2"/>
<protein>
    <submittedName>
        <fullName evidence="1">L-lysine cyclodeaminase</fullName>
        <ecNumber evidence="1">4.3.1.28</ecNumber>
    </submittedName>
</protein>
<keyword evidence="2" id="KW-1185">Reference proteome</keyword>
<dbReference type="KEGG" id="aagg:ETAA8_23010"/>
<gene>
    <name evidence="1" type="primary">rapL</name>
    <name evidence="1" type="ORF">ETAA8_23010</name>
</gene>
<name>A0A517YAF2_9BACT</name>
<accession>A0A517YAF2</accession>